<sequence>MEAVTSSFAQLSQDMLSHVAWFRENELRESATILTDVQLKEKEKLQLTVQYQMKRLEKVGRERQESEEEEFSREAHEERDLRKRLAETEGAIAGLLSDLRFECEPQLLAHFPL</sequence>
<dbReference type="Pfam" id="PF14966">
    <property type="entry name" value="DNA_repr_REX1B"/>
    <property type="match status" value="1"/>
</dbReference>
<feature type="region of interest" description="Disordered" evidence="1">
    <location>
        <begin position="58"/>
        <end position="82"/>
    </location>
</feature>
<accession>A0AA35VY63</accession>
<comment type="caution">
    <text evidence="2">The sequence shown here is derived from an EMBL/GenBank/DDBJ whole genome shotgun (WGS) entry which is preliminary data.</text>
</comment>
<evidence type="ECO:0000313" key="2">
    <source>
        <dbReference type="EMBL" id="CAI7990195.1"/>
    </source>
</evidence>
<name>A0AA35VY63_GEOBA</name>
<gene>
    <name evidence="2" type="ORF">GBAR_LOCUS439</name>
</gene>
<proteinExistence type="predicted"/>
<feature type="compositionally biased region" description="Basic and acidic residues" evidence="1">
    <location>
        <begin position="72"/>
        <end position="82"/>
    </location>
</feature>
<reference evidence="2" key="1">
    <citation type="submission" date="2023-03" db="EMBL/GenBank/DDBJ databases">
        <authorList>
            <person name="Steffen K."/>
            <person name="Cardenas P."/>
        </authorList>
    </citation>
    <scope>NUCLEOTIDE SEQUENCE</scope>
</reference>
<dbReference type="Proteomes" id="UP001174909">
    <property type="component" value="Unassembled WGS sequence"/>
</dbReference>
<evidence type="ECO:0000256" key="1">
    <source>
        <dbReference type="SAM" id="MobiDB-lite"/>
    </source>
</evidence>
<organism evidence="2 3">
    <name type="scientific">Geodia barretti</name>
    <name type="common">Barrett's horny sponge</name>
    <dbReference type="NCBI Taxonomy" id="519541"/>
    <lineage>
        <taxon>Eukaryota</taxon>
        <taxon>Metazoa</taxon>
        <taxon>Porifera</taxon>
        <taxon>Demospongiae</taxon>
        <taxon>Heteroscleromorpha</taxon>
        <taxon>Tetractinellida</taxon>
        <taxon>Astrophorina</taxon>
        <taxon>Geodiidae</taxon>
        <taxon>Geodia</taxon>
    </lineage>
</organism>
<protein>
    <submittedName>
        <fullName evidence="2">Uncharacterized protein</fullName>
    </submittedName>
</protein>
<evidence type="ECO:0000313" key="3">
    <source>
        <dbReference type="Proteomes" id="UP001174909"/>
    </source>
</evidence>
<dbReference type="AlphaFoldDB" id="A0AA35VY63"/>
<dbReference type="EMBL" id="CASHTH010000059">
    <property type="protein sequence ID" value="CAI7990195.1"/>
    <property type="molecule type" value="Genomic_DNA"/>
</dbReference>
<keyword evidence="3" id="KW-1185">Reference proteome</keyword>
<dbReference type="InterPro" id="IPR039491">
    <property type="entry name" value="REX1-B"/>
</dbReference>